<feature type="transmembrane region" description="Helical" evidence="2">
    <location>
        <begin position="173"/>
        <end position="197"/>
    </location>
</feature>
<keyword evidence="2" id="KW-1133">Transmembrane helix</keyword>
<feature type="transmembrane region" description="Helical" evidence="2">
    <location>
        <begin position="251"/>
        <end position="269"/>
    </location>
</feature>
<accession>A0A928AAU1</accession>
<evidence type="ECO:0000256" key="2">
    <source>
        <dbReference type="SAM" id="Phobius"/>
    </source>
</evidence>
<dbReference type="AlphaFoldDB" id="A0A928AAU1"/>
<proteinExistence type="predicted"/>
<feature type="transmembrane region" description="Helical" evidence="2">
    <location>
        <begin position="217"/>
        <end position="239"/>
    </location>
</feature>
<keyword evidence="2" id="KW-0812">Transmembrane</keyword>
<feature type="coiled-coil region" evidence="1">
    <location>
        <begin position="135"/>
        <end position="169"/>
    </location>
</feature>
<gene>
    <name evidence="3" type="ORF">E7156_00120</name>
</gene>
<reference evidence="3" key="1">
    <citation type="submission" date="2019-04" db="EMBL/GenBank/DDBJ databases">
        <title>Evolution of Biomass-Degrading Anaerobic Consortia Revealed by Metagenomics.</title>
        <authorList>
            <person name="Peng X."/>
        </authorList>
    </citation>
    <scope>NUCLEOTIDE SEQUENCE</scope>
    <source>
        <strain evidence="3">SIG195</strain>
    </source>
</reference>
<evidence type="ECO:0000313" key="3">
    <source>
        <dbReference type="EMBL" id="MBE6163727.1"/>
    </source>
</evidence>
<evidence type="ECO:0000313" key="4">
    <source>
        <dbReference type="Proteomes" id="UP000700800"/>
    </source>
</evidence>
<comment type="caution">
    <text evidence="3">The sequence shown here is derived from an EMBL/GenBank/DDBJ whole genome shotgun (WGS) entry which is preliminary data.</text>
</comment>
<evidence type="ECO:0000256" key="1">
    <source>
        <dbReference type="SAM" id="Coils"/>
    </source>
</evidence>
<dbReference type="EMBL" id="SVAF01000001">
    <property type="protein sequence ID" value="MBE6163727.1"/>
    <property type="molecule type" value="Genomic_DNA"/>
</dbReference>
<name>A0A928AAU1_9STRE</name>
<sequence length="273" mass="31804">MSQQESGLFNKNVGDFDSFSRKEQAFLFLGQQKYTDDLLNSGSYGYHIEVIFSEFSKLDYHVPHDFVAKVIYRSDGIKNISDNELFSKNQHVLIKYFERNNFSKTNINRIKINFQKVYDSVMLSIVQKEYIWEQASSVIEEAKKLRDENKKLQKELKKANRLLKEMKLVKGSIYTDFIAILGVFSAFVFLAFGGLSIVQATYDLGGDLLVIPISKMLLISSLMLMIVLTLMYSFLYWLSKVIDREFEKHKYYILLMSVLSLIVFIVAFINNRF</sequence>
<protein>
    <submittedName>
        <fullName evidence="3">Uncharacterized protein</fullName>
    </submittedName>
</protein>
<keyword evidence="1" id="KW-0175">Coiled coil</keyword>
<keyword evidence="2" id="KW-0472">Membrane</keyword>
<organism evidence="3 4">
    <name type="scientific">Streptococcus gallolyticus</name>
    <dbReference type="NCBI Taxonomy" id="315405"/>
    <lineage>
        <taxon>Bacteria</taxon>
        <taxon>Bacillati</taxon>
        <taxon>Bacillota</taxon>
        <taxon>Bacilli</taxon>
        <taxon>Lactobacillales</taxon>
        <taxon>Streptococcaceae</taxon>
        <taxon>Streptococcus</taxon>
    </lineage>
</organism>
<dbReference type="Proteomes" id="UP000700800">
    <property type="component" value="Unassembled WGS sequence"/>
</dbReference>